<dbReference type="GO" id="GO:0047617">
    <property type="term" value="F:fatty acyl-CoA hydrolase activity"/>
    <property type="evidence" value="ECO:0007669"/>
    <property type="project" value="TreeGrafter"/>
</dbReference>
<dbReference type="Proteomes" id="UP000653493">
    <property type="component" value="Unassembled WGS sequence"/>
</dbReference>
<evidence type="ECO:0000313" key="4">
    <source>
        <dbReference type="Proteomes" id="UP000653493"/>
    </source>
</evidence>
<evidence type="ECO:0008006" key="5">
    <source>
        <dbReference type="Google" id="ProtNLM"/>
    </source>
</evidence>
<name>A0A918GRK3_STRGD</name>
<evidence type="ECO:0000313" key="3">
    <source>
        <dbReference type="EMBL" id="GGS55399.1"/>
    </source>
</evidence>
<gene>
    <name evidence="3" type="ORF">GCM10010238_50950</name>
</gene>
<evidence type="ECO:0000256" key="2">
    <source>
        <dbReference type="ARBA" id="ARBA00022801"/>
    </source>
</evidence>
<dbReference type="AlphaFoldDB" id="A0A918GRK3"/>
<dbReference type="CDD" id="cd00586">
    <property type="entry name" value="4HBT"/>
    <property type="match status" value="1"/>
</dbReference>
<keyword evidence="4" id="KW-1185">Reference proteome</keyword>
<dbReference type="Pfam" id="PF13279">
    <property type="entry name" value="4HBT_2"/>
    <property type="match status" value="1"/>
</dbReference>
<keyword evidence="2" id="KW-0378">Hydrolase</keyword>
<proteinExistence type="inferred from homology"/>
<dbReference type="Gene3D" id="3.10.129.10">
    <property type="entry name" value="Hotdog Thioesterase"/>
    <property type="match status" value="1"/>
</dbReference>
<reference evidence="3" key="2">
    <citation type="submission" date="2020-09" db="EMBL/GenBank/DDBJ databases">
        <authorList>
            <person name="Sun Q."/>
            <person name="Ohkuma M."/>
        </authorList>
    </citation>
    <scope>NUCLEOTIDE SEQUENCE</scope>
    <source>
        <strain evidence="3">JCM 4234</strain>
    </source>
</reference>
<dbReference type="PANTHER" id="PTHR31793:SF27">
    <property type="entry name" value="NOVEL THIOESTERASE SUPERFAMILY DOMAIN AND SAPOSIN A-TYPE DOMAIN CONTAINING PROTEIN (0610012H03RIK)"/>
    <property type="match status" value="1"/>
</dbReference>
<dbReference type="SUPFAM" id="SSF54637">
    <property type="entry name" value="Thioesterase/thiol ester dehydrase-isomerase"/>
    <property type="match status" value="1"/>
</dbReference>
<evidence type="ECO:0000256" key="1">
    <source>
        <dbReference type="ARBA" id="ARBA00005953"/>
    </source>
</evidence>
<reference evidence="3" key="1">
    <citation type="journal article" date="2014" name="Int. J. Syst. Evol. Microbiol.">
        <title>Complete genome sequence of Corynebacterium casei LMG S-19264T (=DSM 44701T), isolated from a smear-ripened cheese.</title>
        <authorList>
            <consortium name="US DOE Joint Genome Institute (JGI-PGF)"/>
            <person name="Walter F."/>
            <person name="Albersmeier A."/>
            <person name="Kalinowski J."/>
            <person name="Ruckert C."/>
        </authorList>
    </citation>
    <scope>NUCLEOTIDE SEQUENCE</scope>
    <source>
        <strain evidence="3">JCM 4234</strain>
    </source>
</reference>
<dbReference type="InterPro" id="IPR050563">
    <property type="entry name" value="4-hydroxybenzoyl-CoA_TE"/>
</dbReference>
<dbReference type="PANTHER" id="PTHR31793">
    <property type="entry name" value="4-HYDROXYBENZOYL-COA THIOESTERASE FAMILY MEMBER"/>
    <property type="match status" value="1"/>
</dbReference>
<dbReference type="EMBL" id="BMSL01000019">
    <property type="protein sequence ID" value="GGS55399.1"/>
    <property type="molecule type" value="Genomic_DNA"/>
</dbReference>
<comment type="caution">
    <text evidence="3">The sequence shown here is derived from an EMBL/GenBank/DDBJ whole genome shotgun (WGS) entry which is preliminary data.</text>
</comment>
<comment type="similarity">
    <text evidence="1">Belongs to the 4-hydroxybenzoyl-CoA thioesterase family.</text>
</comment>
<dbReference type="InterPro" id="IPR029069">
    <property type="entry name" value="HotDog_dom_sf"/>
</dbReference>
<protein>
    <recommendedName>
        <fullName evidence="5">Thioesterase</fullName>
    </recommendedName>
</protein>
<organism evidence="3 4">
    <name type="scientific">Streptomyces griseoviridis</name>
    <dbReference type="NCBI Taxonomy" id="45398"/>
    <lineage>
        <taxon>Bacteria</taxon>
        <taxon>Bacillati</taxon>
        <taxon>Actinomycetota</taxon>
        <taxon>Actinomycetes</taxon>
        <taxon>Kitasatosporales</taxon>
        <taxon>Streptomycetaceae</taxon>
        <taxon>Streptomyces</taxon>
    </lineage>
</organism>
<accession>A0A918GRK3</accession>
<sequence length="148" mass="16653">MSNTYCKSYEVRWDDADFNGHLRNTRYLEYASNTRLHFLMELGWDARALQKEGIAAVLLGEEAAYLNEVFLAERVTVSCEVIGLSEDGARWRTRHTVTRENGGRAAVVHCLGAWLGVRERRITPPPAGLRAVFEEARAEDWEVIGGAA</sequence>